<accession>A0ABR6PDF4</accession>
<feature type="signal peptide" evidence="1">
    <location>
        <begin position="1"/>
        <end position="30"/>
    </location>
</feature>
<gene>
    <name evidence="2" type="ORF">HDF23_000508</name>
</gene>
<keyword evidence="3" id="KW-1185">Reference proteome</keyword>
<reference evidence="2 3" key="1">
    <citation type="submission" date="2020-08" db="EMBL/GenBank/DDBJ databases">
        <title>Genomic Encyclopedia of Type Strains, Phase IV (KMG-V): Genome sequencing to study the core and pangenomes of soil and plant-associated prokaryotes.</title>
        <authorList>
            <person name="Whitman W."/>
        </authorList>
    </citation>
    <scope>NUCLEOTIDE SEQUENCE [LARGE SCALE GENOMIC DNA]</scope>
    <source>
        <strain evidence="2 3">ANJLi2</strain>
    </source>
</reference>
<dbReference type="Proteomes" id="UP000541583">
    <property type="component" value="Unassembled WGS sequence"/>
</dbReference>
<proteinExistence type="predicted"/>
<dbReference type="EMBL" id="JACHCB010000001">
    <property type="protein sequence ID" value="MBB6107778.1"/>
    <property type="molecule type" value="Genomic_DNA"/>
</dbReference>
<evidence type="ECO:0008006" key="4">
    <source>
        <dbReference type="Google" id="ProtNLM"/>
    </source>
</evidence>
<dbReference type="PROSITE" id="PS51257">
    <property type="entry name" value="PROKAR_LIPOPROTEIN"/>
    <property type="match status" value="1"/>
</dbReference>
<evidence type="ECO:0000313" key="3">
    <source>
        <dbReference type="Proteomes" id="UP000541583"/>
    </source>
</evidence>
<organism evidence="2 3">
    <name type="scientific">Mucilaginibacter lappiensis</name>
    <dbReference type="NCBI Taxonomy" id="354630"/>
    <lineage>
        <taxon>Bacteria</taxon>
        <taxon>Pseudomonadati</taxon>
        <taxon>Bacteroidota</taxon>
        <taxon>Sphingobacteriia</taxon>
        <taxon>Sphingobacteriales</taxon>
        <taxon>Sphingobacteriaceae</taxon>
        <taxon>Mucilaginibacter</taxon>
    </lineage>
</organism>
<protein>
    <recommendedName>
        <fullName evidence="4">Lipoprotein</fullName>
    </recommendedName>
</protein>
<sequence>MNTMKTMPILLLMLCVIGACGQQATPRVSAAEVLQTAGVQMTAFINRDEKTISVLYGDSAAFESTKSNFKHHTSEEHFTLITYKLKNFYYDYDAQARGEVERVEKVSDLDPENDAKFSYMIPVGKWPRDSSGTRFRDSDRIKFIFSHKAYEYPEIGELNK</sequence>
<evidence type="ECO:0000256" key="1">
    <source>
        <dbReference type="SAM" id="SignalP"/>
    </source>
</evidence>
<evidence type="ECO:0000313" key="2">
    <source>
        <dbReference type="EMBL" id="MBB6107778.1"/>
    </source>
</evidence>
<dbReference type="RefSeq" id="WP_139332158.1">
    <property type="nucleotide sequence ID" value="NZ_JACHCB010000001.1"/>
</dbReference>
<keyword evidence="1" id="KW-0732">Signal</keyword>
<name>A0ABR6PDF4_9SPHI</name>
<feature type="chain" id="PRO_5045164098" description="Lipoprotein" evidence="1">
    <location>
        <begin position="31"/>
        <end position="160"/>
    </location>
</feature>
<comment type="caution">
    <text evidence="2">The sequence shown here is derived from an EMBL/GenBank/DDBJ whole genome shotgun (WGS) entry which is preliminary data.</text>
</comment>